<evidence type="ECO:0000256" key="10">
    <source>
        <dbReference type="ARBA" id="ARBA00023136"/>
    </source>
</evidence>
<feature type="transmembrane region" description="Helical" evidence="16">
    <location>
        <begin position="1348"/>
        <end position="1366"/>
    </location>
</feature>
<feature type="region of interest" description="Disordered" evidence="17">
    <location>
        <begin position="840"/>
        <end position="862"/>
    </location>
</feature>
<reference evidence="19" key="1">
    <citation type="submission" date="2023-04" db="EMBL/GenBank/DDBJ databases">
        <title>Candida boidinii NBRC 10035.</title>
        <authorList>
            <person name="Ichikawa N."/>
            <person name="Sato H."/>
            <person name="Tonouchi N."/>
        </authorList>
    </citation>
    <scope>NUCLEOTIDE SEQUENCE</scope>
    <source>
        <strain evidence="19">NBRC 10035</strain>
    </source>
</reference>
<feature type="binding site" evidence="14">
    <location>
        <position position="1102"/>
    </location>
    <ligand>
        <name>ATP</name>
        <dbReference type="ChEBI" id="CHEBI:30616"/>
    </ligand>
</feature>
<feature type="binding site" evidence="14">
    <location>
        <position position="984"/>
    </location>
    <ligand>
        <name>ATP</name>
        <dbReference type="ChEBI" id="CHEBI:30616"/>
    </ligand>
</feature>
<feature type="binding site" evidence="14">
    <location>
        <position position="1078"/>
    </location>
    <ligand>
        <name>ATP</name>
        <dbReference type="ChEBI" id="CHEBI:30616"/>
    </ligand>
</feature>
<evidence type="ECO:0000256" key="5">
    <source>
        <dbReference type="ARBA" id="ARBA00022741"/>
    </source>
</evidence>
<dbReference type="Gene3D" id="2.70.150.10">
    <property type="entry name" value="Calcium-transporting ATPase, cytoplasmic transduction domain A"/>
    <property type="match status" value="1"/>
</dbReference>
<name>A0A9W6WGG9_CANBO</name>
<sequence>MCVAILQLIPSWSTTGTTTTIIPLSIFIGISIIREGFDDYRRHLLDKSENNKKSTVLKIDGNFSNIEKGSHNTAKNSYNGFAKSTTSISRLRESSDINVYQNYSTEDDEELEELAEETNSSLNETSLNKNGISTIKTKWKNVKVGDIVKLECDEWLPCDILLLSSTNDMGEAFIETMALDGETNLKSKIPNPELNKRTNTIKNFKSLTASMIGEDPNQDLYNYEGSLDIVDNDTQIKETYPIGPENVVYRGSILRNTDSCIGMVIFTGEESKIRMNAIKNPRIKAPKLQRSINYIVLFMVFVVISLSVFSLMAQRLFYNKTKDTFWYLYQQDAGVAATVMGFIIMYNTLIPLSLYVTMEIIKLVQLLLLQWDIDMYHKDSNTPAEARTATILEELGQVSYIFSDKTGTLTDNVMIFRKLSVAGTSWLHNMDQLTQNKADNENVDDHGRHTTNDGLILDNIDPTKQEIPDVISQNVEIHRQGTVRYTGRPSMATLGSGPRPSMNPSLMTAQSWRDRNNTGDVDALMYKSISNQQNDLDEDVSDPYIRNSLELIEYIQKNPDSPFGKKAKFFLISIALCNTCFPKRFEKKREESSGSIVSAGSSNVNSFDGDAATDSEGQENGERNSDLDADNDDDEEESIEYQASSPDELALVTAAGDMGFMLYERKHKVLTLKTFPNGFDKDPVLESYTILDVVDFTSDRKRMSVIVKFPNGEICIFCKGADNIISSRLKAKELVKKKQDELSRTISLRRKEEAEFVLNRKSTEAVRNSISSLNRRSTTLSRASFQLQGQGSSSMGQPLEQGQHSTIDDILMSENDNIDGLRNIQLKSIESLRRGQSLKYGSNVPNVSSTKPKTTTERNAEEDISSSDLSYYIPNSNLISNDAYIIEKTLQHINDFSREGLRTLLYAYKWIDEKTYEEWAAEYAEAKASLTNRSDNISRVGEILENEFELCGATAIEDKLQEGVPQAIQKLRKAGIKLWMLTGDKRETAINIGYSCKLIKDYSTVIILSIDDGLDETTNKMTAAELEVDAGNVAHCVVVVDGKTLSSLEEDPTLLSLFIALGVKSHSVICCRASPAQKAKMVTAVRELDSSKVTLAIGDGANDIAMIQSADVGVGITGKEGLQAARTSDYSIAQFRYLLKLLLVHGRYNYVRTSKFVLCTFYKEMLFYLTQLLYQRYTLFTGSSLYESWSLSMFNTLFTSLPVLCIGMFEKDLRPSTLLAIPQLYSKGRNFESFNLKLFIMWVILATSQAVTLCFALWNIYGFNAALDNTTYGLCVIMFTVLIIVINTKCNILEMHNVTKISFASWFTSVGGWMVWCLLLTALYKTKDSTIFYVTTGLLQHFGRDVNFWGSILILTIIGISIDFLFQTVRYYVWPTDTDTFQILEKITDIRRQMEFLSFEEMKQGWTWLHESQIIEEDMPNKSDFYKWTYNMRSLIKKGTIGPSKETRKRAATLVNPTELPPGSPSVVRFNSDSDRFEDEMLPSGKIIRKRNNNEFPTNGGNKKFMNLFKIKEENEENSEDDIEVVLARRRRELGDES</sequence>
<feature type="binding site" evidence="15">
    <location>
        <position position="1103"/>
    </location>
    <ligand>
        <name>Mg(2+)</name>
        <dbReference type="ChEBI" id="CHEBI:18420"/>
    </ligand>
</feature>
<dbReference type="InterPro" id="IPR023214">
    <property type="entry name" value="HAD_sf"/>
</dbReference>
<keyword evidence="8 16" id="KW-1278">Translocase</keyword>
<evidence type="ECO:0000256" key="6">
    <source>
        <dbReference type="ARBA" id="ARBA00022840"/>
    </source>
</evidence>
<feature type="binding site" evidence="14">
    <location>
        <position position="404"/>
    </location>
    <ligand>
        <name>ATP</name>
        <dbReference type="ChEBI" id="CHEBI:30616"/>
    </ligand>
</feature>
<dbReference type="GO" id="GO:0005524">
    <property type="term" value="F:ATP binding"/>
    <property type="evidence" value="ECO:0007669"/>
    <property type="project" value="UniProtKB-UniRule"/>
</dbReference>
<feature type="binding site" evidence="14">
    <location>
        <position position="406"/>
    </location>
    <ligand>
        <name>ATP</name>
        <dbReference type="ChEBI" id="CHEBI:30616"/>
    </ligand>
</feature>
<evidence type="ECO:0000256" key="2">
    <source>
        <dbReference type="ARBA" id="ARBA00008109"/>
    </source>
</evidence>
<dbReference type="NCBIfam" id="TIGR01494">
    <property type="entry name" value="ATPase_P-type"/>
    <property type="match status" value="2"/>
</dbReference>
<feature type="compositionally biased region" description="Acidic residues" evidence="17">
    <location>
        <begin position="627"/>
        <end position="639"/>
    </location>
</feature>
<keyword evidence="6 14" id="KW-0067">ATP-binding</keyword>
<feature type="binding site" evidence="14">
    <location>
        <position position="719"/>
    </location>
    <ligand>
        <name>ATP</name>
        <dbReference type="ChEBI" id="CHEBI:30616"/>
    </ligand>
</feature>
<proteinExistence type="inferred from homology"/>
<comment type="cofactor">
    <cofactor evidence="15">
        <name>Mg(2+)</name>
        <dbReference type="ChEBI" id="CHEBI:18420"/>
    </cofactor>
</comment>
<dbReference type="SUPFAM" id="SSF81665">
    <property type="entry name" value="Calcium ATPase, transmembrane domain M"/>
    <property type="match status" value="1"/>
</dbReference>
<dbReference type="Proteomes" id="UP001165120">
    <property type="component" value="Unassembled WGS sequence"/>
</dbReference>
<dbReference type="PANTHER" id="PTHR24092">
    <property type="entry name" value="PROBABLE PHOSPHOLIPID-TRANSPORTING ATPASE"/>
    <property type="match status" value="1"/>
</dbReference>
<keyword evidence="9 16" id="KW-1133">Transmembrane helix</keyword>
<dbReference type="InterPro" id="IPR006539">
    <property type="entry name" value="P-type_ATPase_IV"/>
</dbReference>
<comment type="subcellular location">
    <subcellularLocation>
        <location evidence="1 16">Membrane</location>
        <topology evidence="1 16">Multi-pass membrane protein</topology>
    </subcellularLocation>
</comment>
<dbReference type="GO" id="GO:0032456">
    <property type="term" value="P:endocytic recycling"/>
    <property type="evidence" value="ECO:0007669"/>
    <property type="project" value="TreeGrafter"/>
</dbReference>
<organism evidence="19 20">
    <name type="scientific">Candida boidinii</name>
    <name type="common">Yeast</name>
    <dbReference type="NCBI Taxonomy" id="5477"/>
    <lineage>
        <taxon>Eukaryota</taxon>
        <taxon>Fungi</taxon>
        <taxon>Dikarya</taxon>
        <taxon>Ascomycota</taxon>
        <taxon>Saccharomycotina</taxon>
        <taxon>Pichiomycetes</taxon>
        <taxon>Pichiales</taxon>
        <taxon>Pichiaceae</taxon>
        <taxon>Ogataea</taxon>
        <taxon>Ogataea/Candida clade</taxon>
    </lineage>
</organism>
<dbReference type="GO" id="GO:0016887">
    <property type="term" value="F:ATP hydrolysis activity"/>
    <property type="evidence" value="ECO:0007669"/>
    <property type="project" value="InterPro"/>
</dbReference>
<dbReference type="Gene3D" id="3.40.1110.10">
    <property type="entry name" value="Calcium-transporting ATPase, cytoplasmic domain N"/>
    <property type="match status" value="2"/>
</dbReference>
<feature type="compositionally biased region" description="Low complexity" evidence="17">
    <location>
        <begin position="593"/>
        <end position="606"/>
    </location>
</feature>
<dbReference type="Pfam" id="PF13246">
    <property type="entry name" value="Cation_ATPase"/>
    <property type="match status" value="1"/>
</dbReference>
<keyword evidence="10 16" id="KW-0472">Membrane</keyword>
<feature type="compositionally biased region" description="Polar residues" evidence="17">
    <location>
        <begin position="840"/>
        <end position="853"/>
    </location>
</feature>
<dbReference type="InterPro" id="IPR008250">
    <property type="entry name" value="ATPase_P-typ_transduc_dom_A_sf"/>
</dbReference>
<feature type="transmembrane region" description="Helical" evidence="16">
    <location>
        <begin position="1189"/>
        <end position="1209"/>
    </location>
</feature>
<feature type="domain" description="P-type ATPase C-terminal" evidence="18">
    <location>
        <begin position="1125"/>
        <end position="1376"/>
    </location>
</feature>
<evidence type="ECO:0000256" key="12">
    <source>
        <dbReference type="ARBA" id="ARBA00049128"/>
    </source>
</evidence>
<dbReference type="InterPro" id="IPR036412">
    <property type="entry name" value="HAD-like_sf"/>
</dbReference>
<dbReference type="InterPro" id="IPR032630">
    <property type="entry name" value="P_typ_ATPase_c"/>
</dbReference>
<evidence type="ECO:0000256" key="4">
    <source>
        <dbReference type="ARBA" id="ARBA00022723"/>
    </source>
</evidence>
<dbReference type="EC" id="7.6.2.1" evidence="16"/>
<feature type="binding site" evidence="14">
    <location>
        <position position="405"/>
    </location>
    <ligand>
        <name>ATP</name>
        <dbReference type="ChEBI" id="CHEBI:30616"/>
    </ligand>
</feature>
<feature type="binding site" evidence="15">
    <location>
        <position position="406"/>
    </location>
    <ligand>
        <name>Mg(2+)</name>
        <dbReference type="ChEBI" id="CHEBI:18420"/>
    </ligand>
</feature>
<dbReference type="InterPro" id="IPR018303">
    <property type="entry name" value="ATPase_P-typ_P_site"/>
</dbReference>
<feature type="region of interest" description="Disordered" evidence="17">
    <location>
        <begin position="487"/>
        <end position="507"/>
    </location>
</feature>
<feature type="transmembrane region" description="Helical" evidence="16">
    <location>
        <begin position="333"/>
        <end position="356"/>
    </location>
</feature>
<dbReference type="GO" id="GO:0005802">
    <property type="term" value="C:trans-Golgi network"/>
    <property type="evidence" value="ECO:0007669"/>
    <property type="project" value="TreeGrafter"/>
</dbReference>
<feature type="transmembrane region" description="Helical" evidence="16">
    <location>
        <begin position="1301"/>
        <end position="1324"/>
    </location>
</feature>
<feature type="binding site" evidence="14">
    <location>
        <position position="983"/>
    </location>
    <ligand>
        <name>ATP</name>
        <dbReference type="ChEBI" id="CHEBI:30616"/>
    </ligand>
</feature>
<keyword evidence="7 15" id="KW-0460">Magnesium</keyword>
<dbReference type="FunFam" id="3.40.50.1000:FF:000172">
    <property type="entry name" value="Phospholipid-transporting ATPase"/>
    <property type="match status" value="1"/>
</dbReference>
<comment type="similarity">
    <text evidence="2 16">Belongs to the cation transport ATPase (P-type) (TC 3.A.3) family. Type IV subfamily.</text>
</comment>
<dbReference type="InterPro" id="IPR023298">
    <property type="entry name" value="ATPase_P-typ_TM_dom_sf"/>
</dbReference>
<feature type="binding site" evidence="14">
    <location>
        <position position="1103"/>
    </location>
    <ligand>
        <name>ATP</name>
        <dbReference type="ChEBI" id="CHEBI:30616"/>
    </ligand>
</feature>
<feature type="binding site" evidence="14">
    <location>
        <position position="982"/>
    </location>
    <ligand>
        <name>ATP</name>
        <dbReference type="ChEBI" id="CHEBI:30616"/>
    </ligand>
</feature>
<feature type="transmembrane region" description="Helical" evidence="16">
    <location>
        <begin position="1238"/>
        <end position="1258"/>
    </location>
</feature>
<keyword evidence="4 15" id="KW-0479">Metal-binding</keyword>
<evidence type="ECO:0000313" key="19">
    <source>
        <dbReference type="EMBL" id="GME68297.1"/>
    </source>
</evidence>
<dbReference type="NCBIfam" id="TIGR01652">
    <property type="entry name" value="ATPase-Plipid"/>
    <property type="match status" value="1"/>
</dbReference>
<comment type="catalytic activity">
    <reaction evidence="11 16">
        <text>ATP + H2O + phospholipidSide 1 = ADP + phosphate + phospholipidSide 2.</text>
        <dbReference type="EC" id="7.6.2.1"/>
    </reaction>
</comment>
<evidence type="ECO:0000259" key="18">
    <source>
        <dbReference type="Pfam" id="PF16212"/>
    </source>
</evidence>
<feature type="transmembrane region" description="Helical" evidence="16">
    <location>
        <begin position="292"/>
        <end position="313"/>
    </location>
</feature>
<dbReference type="SUPFAM" id="SSF81653">
    <property type="entry name" value="Calcium ATPase, transduction domain A"/>
    <property type="match status" value="1"/>
</dbReference>
<evidence type="ECO:0000256" key="7">
    <source>
        <dbReference type="ARBA" id="ARBA00022842"/>
    </source>
</evidence>
<dbReference type="PROSITE" id="PS00154">
    <property type="entry name" value="ATPASE_E1_E2"/>
    <property type="match status" value="1"/>
</dbReference>
<feature type="binding site" evidence="14">
    <location>
        <position position="1072"/>
    </location>
    <ligand>
        <name>ATP</name>
        <dbReference type="ChEBI" id="CHEBI:30616"/>
    </ligand>
</feature>
<protein>
    <recommendedName>
        <fullName evidence="16">Phospholipid-transporting ATPase</fullName>
        <ecNumber evidence="16">7.6.2.1</ecNumber>
    </recommendedName>
</protein>
<comment type="caution">
    <text evidence="19">The sequence shown here is derived from an EMBL/GenBank/DDBJ whole genome shotgun (WGS) entry which is preliminary data.</text>
</comment>
<dbReference type="GO" id="GO:0140346">
    <property type="term" value="F:phosphatidylserine flippase activity"/>
    <property type="evidence" value="ECO:0007669"/>
    <property type="project" value="UniProtKB-ARBA"/>
</dbReference>
<dbReference type="Pfam" id="PF00702">
    <property type="entry name" value="Hydrolase"/>
    <property type="match status" value="1"/>
</dbReference>
<keyword evidence="5 14" id="KW-0547">Nucleotide-binding</keyword>
<evidence type="ECO:0000256" key="16">
    <source>
        <dbReference type="RuleBase" id="RU362033"/>
    </source>
</evidence>
<dbReference type="SUPFAM" id="SSF56784">
    <property type="entry name" value="HAD-like"/>
    <property type="match status" value="1"/>
</dbReference>
<feature type="binding site" evidence="14">
    <location>
        <position position="648"/>
    </location>
    <ligand>
        <name>ATP</name>
        <dbReference type="ChEBI" id="CHEBI:30616"/>
    </ligand>
</feature>
<evidence type="ECO:0000313" key="20">
    <source>
        <dbReference type="Proteomes" id="UP001165120"/>
    </source>
</evidence>
<dbReference type="GO" id="GO:0006892">
    <property type="term" value="P:post-Golgi vesicle-mediated transport"/>
    <property type="evidence" value="ECO:0007669"/>
    <property type="project" value="TreeGrafter"/>
</dbReference>
<dbReference type="GO" id="GO:0000287">
    <property type="term" value="F:magnesium ion binding"/>
    <property type="evidence" value="ECO:0007669"/>
    <property type="project" value="UniProtKB-UniRule"/>
</dbReference>
<feature type="binding site" evidence="15">
    <location>
        <position position="1099"/>
    </location>
    <ligand>
        <name>Mg(2+)</name>
        <dbReference type="ChEBI" id="CHEBI:18420"/>
    </ligand>
</feature>
<feature type="binding site" evidence="15">
    <location>
        <position position="404"/>
    </location>
    <ligand>
        <name>Mg(2+)</name>
        <dbReference type="ChEBI" id="CHEBI:18420"/>
    </ligand>
</feature>
<dbReference type="GO" id="GO:0005886">
    <property type="term" value="C:plasma membrane"/>
    <property type="evidence" value="ECO:0007669"/>
    <property type="project" value="TreeGrafter"/>
</dbReference>
<evidence type="ECO:0000256" key="14">
    <source>
        <dbReference type="PIRSR" id="PIRSR606539-2"/>
    </source>
</evidence>
<evidence type="ECO:0000256" key="15">
    <source>
        <dbReference type="PIRSR" id="PIRSR606539-3"/>
    </source>
</evidence>
<dbReference type="PANTHER" id="PTHR24092:SF174">
    <property type="entry name" value="PHOSPHOLIPID-TRANSPORTING ATPASE DNF3-RELATED"/>
    <property type="match status" value="1"/>
</dbReference>
<dbReference type="EMBL" id="BSXN01000374">
    <property type="protein sequence ID" value="GME68297.1"/>
    <property type="molecule type" value="Genomic_DNA"/>
</dbReference>
<dbReference type="InterPro" id="IPR001757">
    <property type="entry name" value="P_typ_ATPase"/>
</dbReference>
<gene>
    <name evidence="19" type="ORF">Cboi02_000155000</name>
</gene>
<evidence type="ECO:0000256" key="11">
    <source>
        <dbReference type="ARBA" id="ARBA00034036"/>
    </source>
</evidence>
<feature type="active site" description="4-aspartylphosphate intermediate" evidence="13">
    <location>
        <position position="404"/>
    </location>
</feature>
<evidence type="ECO:0000256" key="9">
    <source>
        <dbReference type="ARBA" id="ARBA00022989"/>
    </source>
</evidence>
<evidence type="ECO:0000256" key="17">
    <source>
        <dbReference type="SAM" id="MobiDB-lite"/>
    </source>
</evidence>
<feature type="binding site" evidence="14">
    <location>
        <position position="902"/>
    </location>
    <ligand>
        <name>ATP</name>
        <dbReference type="ChEBI" id="CHEBI:30616"/>
    </ligand>
</feature>
<feature type="region of interest" description="Disordered" evidence="17">
    <location>
        <begin position="591"/>
        <end position="643"/>
    </location>
</feature>
<dbReference type="SUPFAM" id="SSF81660">
    <property type="entry name" value="Metal cation-transporting ATPase, ATP-binding domain N"/>
    <property type="match status" value="1"/>
</dbReference>
<accession>A0A9W6WGG9</accession>
<dbReference type="Pfam" id="PF16212">
    <property type="entry name" value="PhoLip_ATPase_C"/>
    <property type="match status" value="1"/>
</dbReference>
<keyword evidence="20" id="KW-1185">Reference proteome</keyword>
<evidence type="ECO:0000256" key="1">
    <source>
        <dbReference type="ARBA" id="ARBA00004141"/>
    </source>
</evidence>
<evidence type="ECO:0000256" key="3">
    <source>
        <dbReference type="ARBA" id="ARBA00022692"/>
    </source>
</evidence>
<comment type="catalytic activity">
    <reaction evidence="12">
        <text>a 1,2-diacyl-sn-glycero-3-phosphoethanolamine(out) + ATP + H2O = a 1,2-diacyl-sn-glycero-3-phosphoethanolamine(in) + ADP + phosphate + H(+)</text>
        <dbReference type="Rhea" id="RHEA:66132"/>
        <dbReference type="ChEBI" id="CHEBI:15377"/>
        <dbReference type="ChEBI" id="CHEBI:15378"/>
        <dbReference type="ChEBI" id="CHEBI:30616"/>
        <dbReference type="ChEBI" id="CHEBI:43474"/>
        <dbReference type="ChEBI" id="CHEBI:64612"/>
        <dbReference type="ChEBI" id="CHEBI:456216"/>
    </reaction>
    <physiologicalReaction direction="left-to-right" evidence="12">
        <dbReference type="Rhea" id="RHEA:66133"/>
    </physiologicalReaction>
</comment>
<dbReference type="Gene3D" id="3.40.50.1000">
    <property type="entry name" value="HAD superfamily/HAD-like"/>
    <property type="match status" value="1"/>
</dbReference>
<feature type="transmembrane region" description="Helical" evidence="16">
    <location>
        <begin position="1270"/>
        <end position="1289"/>
    </location>
</feature>
<feature type="binding site" evidence="14">
    <location>
        <position position="696"/>
    </location>
    <ligand>
        <name>ATP</name>
        <dbReference type="ChEBI" id="CHEBI:30616"/>
    </ligand>
</feature>
<evidence type="ECO:0000256" key="8">
    <source>
        <dbReference type="ARBA" id="ARBA00022967"/>
    </source>
</evidence>
<keyword evidence="3 16" id="KW-0812">Transmembrane</keyword>
<dbReference type="InterPro" id="IPR023299">
    <property type="entry name" value="ATPase_P-typ_cyto_dom_N"/>
</dbReference>
<evidence type="ECO:0000256" key="13">
    <source>
        <dbReference type="PIRSR" id="PIRSR606539-1"/>
    </source>
</evidence>